<evidence type="ECO:0000256" key="7">
    <source>
        <dbReference type="ARBA" id="ARBA00022801"/>
    </source>
</evidence>
<evidence type="ECO:0000256" key="12">
    <source>
        <dbReference type="ARBA" id="ARBA00038933"/>
    </source>
</evidence>
<evidence type="ECO:0000256" key="11">
    <source>
        <dbReference type="ARBA" id="ARBA00023316"/>
    </source>
</evidence>
<keyword evidence="8" id="KW-1015">Disulfide bond</keyword>
<keyword evidence="10 18" id="KW-0326">Glycosidase</keyword>
<reference evidence="20" key="1">
    <citation type="submission" date="2020-05" db="EMBL/GenBank/DDBJ databases">
        <title>WGS assembly of Panicum virgatum.</title>
        <authorList>
            <person name="Lovell J.T."/>
            <person name="Jenkins J."/>
            <person name="Shu S."/>
            <person name="Juenger T.E."/>
            <person name="Schmutz J."/>
        </authorList>
    </citation>
    <scope>NUCLEOTIDE SEQUENCE</scope>
    <source>
        <strain evidence="20">AP13</strain>
    </source>
</reference>
<protein>
    <recommendedName>
        <fullName evidence="16">Exopolygalacturonase</fullName>
        <ecNumber evidence="12">3.2.1.67</ecNumber>
    </recommendedName>
    <alternativeName>
        <fullName evidence="13">Galacturan 1,4-alpha-galacturonidase</fullName>
    </alternativeName>
    <alternativeName>
        <fullName evidence="17">Pectinase</fullName>
    </alternativeName>
</protein>
<dbReference type="SMART" id="SM00710">
    <property type="entry name" value="PbH1"/>
    <property type="match status" value="6"/>
</dbReference>
<dbReference type="InterPro" id="IPR006626">
    <property type="entry name" value="PbH1"/>
</dbReference>
<dbReference type="EMBL" id="CM029046">
    <property type="protein sequence ID" value="KAG2589031.1"/>
    <property type="molecule type" value="Genomic_DNA"/>
</dbReference>
<evidence type="ECO:0000256" key="19">
    <source>
        <dbReference type="SAM" id="SignalP"/>
    </source>
</evidence>
<comment type="similarity">
    <text evidence="2 18">Belongs to the glycosyl hydrolase 28 family.</text>
</comment>
<organism evidence="20 21">
    <name type="scientific">Panicum virgatum</name>
    <name type="common">Blackwell switchgrass</name>
    <dbReference type="NCBI Taxonomy" id="38727"/>
    <lineage>
        <taxon>Eukaryota</taxon>
        <taxon>Viridiplantae</taxon>
        <taxon>Streptophyta</taxon>
        <taxon>Embryophyta</taxon>
        <taxon>Tracheophyta</taxon>
        <taxon>Spermatophyta</taxon>
        <taxon>Magnoliopsida</taxon>
        <taxon>Liliopsida</taxon>
        <taxon>Poales</taxon>
        <taxon>Poaceae</taxon>
        <taxon>PACMAD clade</taxon>
        <taxon>Panicoideae</taxon>
        <taxon>Panicodae</taxon>
        <taxon>Paniceae</taxon>
        <taxon>Panicinae</taxon>
        <taxon>Panicum</taxon>
        <taxon>Panicum sect. Hiantes</taxon>
    </lineage>
</organism>
<dbReference type="FunFam" id="2.160.20.10:FF:000004">
    <property type="entry name" value="Pectin lyase-like superfamily protein"/>
    <property type="match status" value="1"/>
</dbReference>
<gene>
    <name evidence="20" type="ORF">PVAP13_5NG398105</name>
</gene>
<evidence type="ECO:0000256" key="15">
    <source>
        <dbReference type="ARBA" id="ARBA00057651"/>
    </source>
</evidence>
<dbReference type="OrthoDB" id="640420at2759"/>
<evidence type="ECO:0000256" key="18">
    <source>
        <dbReference type="RuleBase" id="RU361169"/>
    </source>
</evidence>
<evidence type="ECO:0000256" key="10">
    <source>
        <dbReference type="ARBA" id="ARBA00023295"/>
    </source>
</evidence>
<dbReference type="EC" id="3.2.1.67" evidence="12"/>
<evidence type="ECO:0000313" key="21">
    <source>
        <dbReference type="Proteomes" id="UP000823388"/>
    </source>
</evidence>
<accession>A0A8T0RRL9</accession>
<evidence type="ECO:0000313" key="20">
    <source>
        <dbReference type="EMBL" id="KAG2589031.1"/>
    </source>
</evidence>
<dbReference type="InterPro" id="IPR011050">
    <property type="entry name" value="Pectin_lyase_fold/virulence"/>
</dbReference>
<keyword evidence="6" id="KW-0677">Repeat</keyword>
<evidence type="ECO:0000256" key="17">
    <source>
        <dbReference type="ARBA" id="ARBA00083621"/>
    </source>
</evidence>
<dbReference type="Pfam" id="PF00295">
    <property type="entry name" value="Glyco_hydro_28"/>
    <property type="match status" value="1"/>
</dbReference>
<dbReference type="GO" id="GO:0047911">
    <property type="term" value="F:galacturan 1,4-alpha-galacturonidase activity"/>
    <property type="evidence" value="ECO:0007669"/>
    <property type="project" value="UniProtKB-EC"/>
</dbReference>
<dbReference type="AlphaFoldDB" id="A0A8T0RRL9"/>
<evidence type="ECO:0000256" key="14">
    <source>
        <dbReference type="ARBA" id="ARBA00048766"/>
    </source>
</evidence>
<dbReference type="PANTHER" id="PTHR31375">
    <property type="match status" value="1"/>
</dbReference>
<evidence type="ECO:0000256" key="8">
    <source>
        <dbReference type="ARBA" id="ARBA00023157"/>
    </source>
</evidence>
<feature type="signal peptide" evidence="19">
    <location>
        <begin position="1"/>
        <end position="22"/>
    </location>
</feature>
<comment type="caution">
    <text evidence="20">The sequence shown here is derived from an EMBL/GenBank/DDBJ whole genome shotgun (WGS) entry which is preliminary data.</text>
</comment>
<keyword evidence="11" id="KW-0961">Cell wall biogenesis/degradation</keyword>
<evidence type="ECO:0000256" key="4">
    <source>
        <dbReference type="ARBA" id="ARBA00022525"/>
    </source>
</evidence>
<evidence type="ECO:0000256" key="13">
    <source>
        <dbReference type="ARBA" id="ARBA00043142"/>
    </source>
</evidence>
<keyword evidence="9" id="KW-0325">Glycoprotein</keyword>
<keyword evidence="3" id="KW-0134">Cell wall</keyword>
<comment type="subcellular location">
    <subcellularLocation>
        <location evidence="1">Secreted</location>
        <location evidence="1">Cell wall</location>
    </subcellularLocation>
</comment>
<sequence length="408" mass="42166">MASANNALRLFFILTVVCAARAAPAPGGAAKATGGAGESFDITKLGATSDGKTDSTKALQDAWTSACRATGSATVFIPKGDYLIGPLNFSGPCKAAITIQLDGTLLGSNDLAKYKASWIEVSHVENIVISGPGTLDGQGTAVYPKGKTPMDSKALPNTLVLFYVTNATVSGIRLLNAKFFHINIDTSKDITVKDVSITAPADVENTDGVHVGGSSKVSITNATIGTGDDCVSIGPGSSGVTVTGITCGPGQGISVGCLGRYKDEKDVTDVTVKDCVLKGTTNGVRIKSYEDAESVLTASHLTFENIRMEEVANPIIIDQYYCPEKVCPGKRSNSSNVSVKDVTFRNITGTSSTPEAISLLCSDAQPCSGVQLVDVNVEYAGKNNKTMAVCSNAKGTAKGSLEALACLV</sequence>
<evidence type="ECO:0000256" key="9">
    <source>
        <dbReference type="ARBA" id="ARBA00023180"/>
    </source>
</evidence>
<comment type="function">
    <text evidence="15">May function in depolymerizing pectin during pollen development, germination, and tube growth. Acts as an exo-polygalacturonase.</text>
</comment>
<keyword evidence="5 19" id="KW-0732">Signal</keyword>
<evidence type="ECO:0000256" key="1">
    <source>
        <dbReference type="ARBA" id="ARBA00004191"/>
    </source>
</evidence>
<evidence type="ECO:0000256" key="3">
    <source>
        <dbReference type="ARBA" id="ARBA00022512"/>
    </source>
</evidence>
<dbReference type="GO" id="GO:0071555">
    <property type="term" value="P:cell wall organization"/>
    <property type="evidence" value="ECO:0007669"/>
    <property type="project" value="UniProtKB-KW"/>
</dbReference>
<feature type="chain" id="PRO_5035917734" description="Exopolygalacturonase" evidence="19">
    <location>
        <begin position="23"/>
        <end position="408"/>
    </location>
</feature>
<name>A0A8T0RRL9_PANVG</name>
<dbReference type="GO" id="GO:0005975">
    <property type="term" value="P:carbohydrate metabolic process"/>
    <property type="evidence" value="ECO:0007669"/>
    <property type="project" value="InterPro"/>
</dbReference>
<dbReference type="InterPro" id="IPR000743">
    <property type="entry name" value="Glyco_hydro_28"/>
</dbReference>
<keyword evidence="21" id="KW-1185">Reference proteome</keyword>
<comment type="catalytic activity">
    <reaction evidence="14">
        <text>[(1-&gt;4)-alpha-D-galacturonosyl](n) + H2O = alpha-D-galacturonate + [(1-&gt;4)-alpha-D-galacturonosyl](n-1)</text>
        <dbReference type="Rhea" id="RHEA:14117"/>
        <dbReference type="Rhea" id="RHEA-COMP:14570"/>
        <dbReference type="Rhea" id="RHEA-COMP:14572"/>
        <dbReference type="ChEBI" id="CHEBI:15377"/>
        <dbReference type="ChEBI" id="CHEBI:58658"/>
        <dbReference type="ChEBI" id="CHEBI:140523"/>
        <dbReference type="EC" id="3.2.1.67"/>
    </reaction>
</comment>
<dbReference type="GO" id="GO:0004650">
    <property type="term" value="F:polygalacturonase activity"/>
    <property type="evidence" value="ECO:0007669"/>
    <property type="project" value="InterPro"/>
</dbReference>
<dbReference type="SUPFAM" id="SSF51126">
    <property type="entry name" value="Pectin lyase-like"/>
    <property type="match status" value="1"/>
</dbReference>
<dbReference type="Gene3D" id="2.160.20.10">
    <property type="entry name" value="Single-stranded right-handed beta-helix, Pectin lyase-like"/>
    <property type="match status" value="1"/>
</dbReference>
<evidence type="ECO:0000256" key="16">
    <source>
        <dbReference type="ARBA" id="ARBA00068298"/>
    </source>
</evidence>
<evidence type="ECO:0000256" key="6">
    <source>
        <dbReference type="ARBA" id="ARBA00022737"/>
    </source>
</evidence>
<keyword evidence="4" id="KW-0964">Secreted</keyword>
<dbReference type="InterPro" id="IPR012334">
    <property type="entry name" value="Pectin_lyas_fold"/>
</dbReference>
<proteinExistence type="inferred from homology"/>
<dbReference type="Proteomes" id="UP000823388">
    <property type="component" value="Chromosome 5N"/>
</dbReference>
<evidence type="ECO:0000256" key="5">
    <source>
        <dbReference type="ARBA" id="ARBA00022729"/>
    </source>
</evidence>
<evidence type="ECO:0000256" key="2">
    <source>
        <dbReference type="ARBA" id="ARBA00008834"/>
    </source>
</evidence>
<keyword evidence="7 18" id="KW-0378">Hydrolase</keyword>